<gene>
    <name evidence="1" type="ORF">A5869_002335</name>
</gene>
<organism evidence="1 2">
    <name type="scientific">Enterococcus cecorum</name>
    <dbReference type="NCBI Taxonomy" id="44008"/>
    <lineage>
        <taxon>Bacteria</taxon>
        <taxon>Bacillati</taxon>
        <taxon>Bacillota</taxon>
        <taxon>Bacilli</taxon>
        <taxon>Lactobacillales</taxon>
        <taxon>Enterococcaceae</taxon>
        <taxon>Enterococcus</taxon>
    </lineage>
</organism>
<proteinExistence type="predicted"/>
<protein>
    <submittedName>
        <fullName evidence="1">Uncharacterized protein</fullName>
    </submittedName>
</protein>
<accession>A0A200HMP3</accession>
<evidence type="ECO:0000313" key="2">
    <source>
        <dbReference type="Proteomes" id="UP000196503"/>
    </source>
</evidence>
<dbReference type="AlphaFoldDB" id="A0A200HMP3"/>
<evidence type="ECO:0000313" key="1">
    <source>
        <dbReference type="EMBL" id="OUZ13589.1"/>
    </source>
</evidence>
<name>A0A200HMP3_9ENTE</name>
<reference evidence="1 2" key="1">
    <citation type="submission" date="2017-05" db="EMBL/GenBank/DDBJ databases">
        <title>The Genome Sequence of Enterococcus faecium 2D5_DIV0622.</title>
        <authorList>
            <consortium name="The Broad Institute Genomics Platform"/>
            <consortium name="The Broad Institute Genomic Center for Infectious Diseases"/>
            <person name="Earl A."/>
            <person name="Manson A."/>
            <person name="Schwartman J."/>
            <person name="Gilmore M."/>
            <person name="Abouelleil A."/>
            <person name="Cao P."/>
            <person name="Chapman S."/>
            <person name="Cusick C."/>
            <person name="Shea T."/>
            <person name="Young S."/>
            <person name="Neafsey D."/>
            <person name="Nusbaum C."/>
            <person name="Birren B."/>
        </authorList>
    </citation>
    <scope>NUCLEOTIDE SEQUENCE [LARGE SCALE GENOMIC DNA]</scope>
    <source>
        <strain evidence="1 2">2D5_DIV0622</strain>
    </source>
</reference>
<comment type="caution">
    <text evidence="1">The sequence shown here is derived from an EMBL/GenBank/DDBJ whole genome shotgun (WGS) entry which is preliminary data.</text>
</comment>
<dbReference type="RefSeq" id="WP_256968882.1">
    <property type="nucleotide sequence ID" value="NZ_NIBL01000006.1"/>
</dbReference>
<dbReference type="EMBL" id="NIBL01000006">
    <property type="protein sequence ID" value="OUZ13589.1"/>
    <property type="molecule type" value="Genomic_DNA"/>
</dbReference>
<dbReference type="Proteomes" id="UP000196503">
    <property type="component" value="Unassembled WGS sequence"/>
</dbReference>
<sequence length="359" mass="41842">MNGGINMTSGATQKYIKNKGYESISRAMLQNDDLSLEARGLLAYMESMPESYVFHKTQLQKAFTHNKRTCIDRIWNELMSQNYLIAFRKRDGKKYIYHYYFTQDKFDEEDIEAIESDLLSSGFERVPLIERKSRKTKIQSETLKNQPLSDDEIWDVENQHSKNEGNIWDVDFEQSKMNCSKSAGNKLTINKLNTKIEDTRSKPVSKQENHSELMSDENLVATQKYPLLSEQSTELLSKFGKDGLKLISKIYESKRKVEKDLNAGVKIYGDIFSEELDAEVNKFIKTYRLGNWKEQGIKDMFGYFYKMMMNFWKKCLLTVIDNPALIYETETVRFNDYLDATLSNADIDSILRTSTHKFA</sequence>